<dbReference type="Gene3D" id="3.50.50.60">
    <property type="entry name" value="FAD/NAD(P)-binding domain"/>
    <property type="match status" value="1"/>
</dbReference>
<dbReference type="Gene3D" id="3.40.50.720">
    <property type="entry name" value="NAD(P)-binding Rossmann-like Domain"/>
    <property type="match status" value="1"/>
</dbReference>
<dbReference type="PANTHER" id="PTHR42917:SF2">
    <property type="entry name" value="2,4-DIENOYL-COA REDUCTASE [(2E)-ENOYL-COA-PRODUCING]"/>
    <property type="match status" value="1"/>
</dbReference>
<evidence type="ECO:0000256" key="4">
    <source>
        <dbReference type="ARBA" id="ARBA00022630"/>
    </source>
</evidence>
<keyword evidence="6" id="KW-0479">Metal-binding</keyword>
<sequence length="650" mass="71472">MINNENVLALPLRIGNITTKNRIWLSPMESNTCSINGEVTDVLIAHYEARAKGGAGLIVQEFTAVDGNHTMRPVQVRIDHDKYKVGLSRLVNAVHSYATPIICQLHHAGMFSEDPVSPSGVACYELGKGHYIQPRVLSVKEIEKIRDKFIAAAVRAMGIGYDGVELHGATSYLLAQFFSGYNNKRTDKYGGSIEGRMLLAQEIVRGIRQKCGPDYVLGYTMVDKDWLPGGVDRDEAIVFAKTLENEGLTYIDFQTDGTYETFHLEQCAAGARRQPRGTFNTTRFYKQNLRIPITCRCAGEYNPVVWNDAVKNGYVDAVRAAKPHLAEPQLAQKILSGNIEDVRPCIRCLNCLDSAVVKHMSLNCSVNSGCAHGEKPIEPAYVRKKVVVIGGGPAGLEAARVTALRGHTVTLLEKQDHLGGNLYVASLPIGKEDFNLFTLWCERQCNKLGVDIRLNTEATLETVRELNPDAVIVATGAKPIILPIEGINERHVLLAEAVLQGKAKVGKRVVVVGGGEVGVETADMILYKDIAQEVTIVEMLSGVGQDMAGMDKASLFGNQFPKYIPNRLKIACNTRVEAITKNGILVSDRNWHRYEIEADTVIMAAGYVSNRNLFDSLNGIVRELYMVGDAVRPRKIVNAIHEANNFGRSI</sequence>
<evidence type="ECO:0000313" key="12">
    <source>
        <dbReference type="EMBL" id="ATW23794.1"/>
    </source>
</evidence>
<evidence type="ECO:0000313" key="13">
    <source>
        <dbReference type="Proteomes" id="UP000323521"/>
    </source>
</evidence>
<keyword evidence="7" id="KW-0560">Oxidoreductase</keyword>
<comment type="cofactor">
    <cofactor evidence="1">
        <name>FMN</name>
        <dbReference type="ChEBI" id="CHEBI:58210"/>
    </cofactor>
</comment>
<evidence type="ECO:0008006" key="14">
    <source>
        <dbReference type="Google" id="ProtNLM"/>
    </source>
</evidence>
<dbReference type="PRINTS" id="PR00469">
    <property type="entry name" value="PNDRDTASEII"/>
</dbReference>
<dbReference type="Proteomes" id="UP000323521">
    <property type="component" value="Chromosome"/>
</dbReference>
<gene>
    <name evidence="12" type="ORF">DCMF_02390</name>
</gene>
<feature type="domain" description="NADH:flavin oxidoreductase/NADH oxidase N-terminal" evidence="10">
    <location>
        <begin position="11"/>
        <end position="337"/>
    </location>
</feature>
<dbReference type="PRINTS" id="PR00368">
    <property type="entry name" value="FADPNR"/>
</dbReference>
<reference evidence="12 13" key="1">
    <citation type="submission" date="2016-10" db="EMBL/GenBank/DDBJ databases">
        <title>Complete Genome Sequence of Peptococcaceae strain DCMF.</title>
        <authorList>
            <person name="Edwards R.J."/>
            <person name="Holland S.I."/>
            <person name="Deshpande N.P."/>
            <person name="Wong Y.K."/>
            <person name="Ertan H."/>
            <person name="Manefield M."/>
            <person name="Russell T.L."/>
            <person name="Lee M.J."/>
        </authorList>
    </citation>
    <scope>NUCLEOTIDE SEQUENCE [LARGE SCALE GENOMIC DNA]</scope>
    <source>
        <strain evidence="12 13">DCMF</strain>
    </source>
</reference>
<accession>A0A3G1KMV1</accession>
<name>A0A3G1KMV1_FORW1</name>
<evidence type="ECO:0000256" key="7">
    <source>
        <dbReference type="ARBA" id="ARBA00023002"/>
    </source>
</evidence>
<dbReference type="EMBL" id="CP017634">
    <property type="protein sequence ID" value="ATW23794.1"/>
    <property type="molecule type" value="Genomic_DNA"/>
</dbReference>
<dbReference type="GO" id="GO:0010181">
    <property type="term" value="F:FMN binding"/>
    <property type="evidence" value="ECO:0007669"/>
    <property type="project" value="InterPro"/>
</dbReference>
<dbReference type="AlphaFoldDB" id="A0A3G1KMV1"/>
<dbReference type="Gene3D" id="3.20.20.70">
    <property type="entry name" value="Aldolase class I"/>
    <property type="match status" value="1"/>
</dbReference>
<dbReference type="RefSeq" id="WP_148132958.1">
    <property type="nucleotide sequence ID" value="NZ_CP017634.1"/>
</dbReference>
<keyword evidence="4" id="KW-0285">Flavoprotein</keyword>
<evidence type="ECO:0000259" key="11">
    <source>
        <dbReference type="Pfam" id="PF07992"/>
    </source>
</evidence>
<dbReference type="Pfam" id="PF00724">
    <property type="entry name" value="Oxidored_FMN"/>
    <property type="match status" value="1"/>
</dbReference>
<evidence type="ECO:0000259" key="10">
    <source>
        <dbReference type="Pfam" id="PF00724"/>
    </source>
</evidence>
<dbReference type="SUPFAM" id="SSF51395">
    <property type="entry name" value="FMN-linked oxidoreductases"/>
    <property type="match status" value="1"/>
</dbReference>
<dbReference type="InterPro" id="IPR051793">
    <property type="entry name" value="NADH:flavin_oxidoreductase"/>
</dbReference>
<dbReference type="CDD" id="cd02803">
    <property type="entry name" value="OYE_like_FMN_family"/>
    <property type="match status" value="1"/>
</dbReference>
<dbReference type="KEGG" id="fwa:DCMF_02390"/>
<keyword evidence="8" id="KW-0408">Iron</keyword>
<evidence type="ECO:0000256" key="9">
    <source>
        <dbReference type="ARBA" id="ARBA00023014"/>
    </source>
</evidence>
<evidence type="ECO:0000256" key="3">
    <source>
        <dbReference type="ARBA" id="ARBA00011048"/>
    </source>
</evidence>
<evidence type="ECO:0000256" key="2">
    <source>
        <dbReference type="ARBA" id="ARBA00001966"/>
    </source>
</evidence>
<keyword evidence="9" id="KW-0411">Iron-sulfur</keyword>
<keyword evidence="13" id="KW-1185">Reference proteome</keyword>
<dbReference type="InterPro" id="IPR023753">
    <property type="entry name" value="FAD/NAD-binding_dom"/>
</dbReference>
<dbReference type="InterPro" id="IPR013785">
    <property type="entry name" value="Aldolase_TIM"/>
</dbReference>
<dbReference type="Pfam" id="PF07992">
    <property type="entry name" value="Pyr_redox_2"/>
    <property type="match status" value="1"/>
</dbReference>
<dbReference type="GO" id="GO:0046872">
    <property type="term" value="F:metal ion binding"/>
    <property type="evidence" value="ECO:0007669"/>
    <property type="project" value="UniProtKB-KW"/>
</dbReference>
<dbReference type="GO" id="GO:0016491">
    <property type="term" value="F:oxidoreductase activity"/>
    <property type="evidence" value="ECO:0007669"/>
    <property type="project" value="UniProtKB-KW"/>
</dbReference>
<evidence type="ECO:0000256" key="1">
    <source>
        <dbReference type="ARBA" id="ARBA00001917"/>
    </source>
</evidence>
<organism evidence="12 13">
    <name type="scientific">Formimonas warabiya</name>
    <dbReference type="NCBI Taxonomy" id="1761012"/>
    <lineage>
        <taxon>Bacteria</taxon>
        <taxon>Bacillati</taxon>
        <taxon>Bacillota</taxon>
        <taxon>Clostridia</taxon>
        <taxon>Eubacteriales</taxon>
        <taxon>Peptococcaceae</taxon>
        <taxon>Candidatus Formimonas</taxon>
    </lineage>
</organism>
<dbReference type="InterPro" id="IPR036188">
    <property type="entry name" value="FAD/NAD-bd_sf"/>
</dbReference>
<dbReference type="OrthoDB" id="9772736at2"/>
<evidence type="ECO:0000256" key="5">
    <source>
        <dbReference type="ARBA" id="ARBA00022643"/>
    </source>
</evidence>
<dbReference type="GO" id="GO:0051536">
    <property type="term" value="F:iron-sulfur cluster binding"/>
    <property type="evidence" value="ECO:0007669"/>
    <property type="project" value="UniProtKB-KW"/>
</dbReference>
<feature type="domain" description="FAD/NAD(P)-binding" evidence="11">
    <location>
        <begin position="384"/>
        <end position="616"/>
    </location>
</feature>
<evidence type="ECO:0000256" key="8">
    <source>
        <dbReference type="ARBA" id="ARBA00023004"/>
    </source>
</evidence>
<comment type="similarity">
    <text evidence="3">In the N-terminal section; belongs to the NADH:flavin oxidoreductase/NADH oxidase family.</text>
</comment>
<dbReference type="InterPro" id="IPR001155">
    <property type="entry name" value="OxRdtase_FMN_N"/>
</dbReference>
<evidence type="ECO:0000256" key="6">
    <source>
        <dbReference type="ARBA" id="ARBA00022723"/>
    </source>
</evidence>
<dbReference type="PANTHER" id="PTHR42917">
    <property type="entry name" value="2,4-DIENOYL-COA REDUCTASE"/>
    <property type="match status" value="1"/>
</dbReference>
<comment type="cofactor">
    <cofactor evidence="2">
        <name>[4Fe-4S] cluster</name>
        <dbReference type="ChEBI" id="CHEBI:49883"/>
    </cofactor>
</comment>
<keyword evidence="5" id="KW-0288">FMN</keyword>
<protein>
    <recommendedName>
        <fullName evidence="14">FAD-dependent oxidoreductase</fullName>
    </recommendedName>
</protein>
<proteinExistence type="inferred from homology"/>
<dbReference type="SUPFAM" id="SSF51905">
    <property type="entry name" value="FAD/NAD(P)-binding domain"/>
    <property type="match status" value="1"/>
</dbReference>